<accession>A0A9P6ELN7</accession>
<feature type="region of interest" description="Disordered" evidence="1">
    <location>
        <begin position="486"/>
        <end position="505"/>
    </location>
</feature>
<dbReference type="CDD" id="cd00198">
    <property type="entry name" value="vWFA"/>
    <property type="match status" value="1"/>
</dbReference>
<protein>
    <recommendedName>
        <fullName evidence="2">VWFA domain-containing protein</fullName>
    </recommendedName>
</protein>
<dbReference type="SMART" id="SM00327">
    <property type="entry name" value="VWA"/>
    <property type="match status" value="1"/>
</dbReference>
<dbReference type="OrthoDB" id="301415at2759"/>
<gene>
    <name evidence="3" type="ORF">CPB83DRAFT_809736</name>
</gene>
<dbReference type="SUPFAM" id="SSF53300">
    <property type="entry name" value="vWA-like"/>
    <property type="match status" value="1"/>
</dbReference>
<feature type="region of interest" description="Disordered" evidence="1">
    <location>
        <begin position="1"/>
        <end position="24"/>
    </location>
</feature>
<dbReference type="AlphaFoldDB" id="A0A9P6ELN7"/>
<sequence length="505" mass="52879">MATSTQDGATGKQPAQDGADPFGAKAAGGVTKPLDIVFIQDTTGSQGPYIDSARKAIRDICDKIISSASLSPDQLRFGLIAFRDHPPQDNTYVTKQFGFTSDIKVMQKNLHGLIASGGGDGPEAQTAAIAAALDMEWKEDAVKMAVLITDAPPHGLGERGDGFEKSPDQNDPLELARQMSQQGITLFIIACEPALSQWTHAVDFYTALAQITSGRMFPLLMADKLGEYIVGTAIETIETEKLIAEFENVIVDDVYNNDKKVDDVVGNLQDFIKKKGIQVNTVVVEDVYNPSDTAMKNVFAWAGAKNLGAAQSTVERVAEPRLQAQYAPSPAAGYGYGSPFAAPTGAFRSMAGMSPFTTSSPSYSPSAPVRPGAFAFGSPAPPPPPPRGRASGASTFSFGAAPTSYAPTSDLMGFCGASPAPSASLFGAVAAPHAASPAPTPMLTKQDLSTQQAHRIVMQSMARQSKVTSEGMVNKLTGKIIPASAYASPSISSTPPPPPPPAPIV</sequence>
<dbReference type="GO" id="GO:0005737">
    <property type="term" value="C:cytoplasm"/>
    <property type="evidence" value="ECO:0007669"/>
    <property type="project" value="TreeGrafter"/>
</dbReference>
<keyword evidence="4" id="KW-1185">Reference proteome</keyword>
<dbReference type="GO" id="GO:0004674">
    <property type="term" value="F:protein serine/threonine kinase activity"/>
    <property type="evidence" value="ECO:0007669"/>
    <property type="project" value="TreeGrafter"/>
</dbReference>
<dbReference type="EMBL" id="MU157837">
    <property type="protein sequence ID" value="KAF9530874.1"/>
    <property type="molecule type" value="Genomic_DNA"/>
</dbReference>
<feature type="region of interest" description="Disordered" evidence="1">
    <location>
        <begin position="374"/>
        <end position="395"/>
    </location>
</feature>
<evidence type="ECO:0000313" key="4">
    <source>
        <dbReference type="Proteomes" id="UP000807306"/>
    </source>
</evidence>
<dbReference type="InterPro" id="IPR036465">
    <property type="entry name" value="vWFA_dom_sf"/>
</dbReference>
<feature type="compositionally biased region" description="Pro residues" evidence="1">
    <location>
        <begin position="494"/>
        <end position="505"/>
    </location>
</feature>
<dbReference type="InterPro" id="IPR052969">
    <property type="entry name" value="Thr-specific_kinase-like"/>
</dbReference>
<dbReference type="PANTHER" id="PTHR47763:SF1">
    <property type="entry name" value="DUF659 DOMAIN-CONTAINING PROTEIN"/>
    <property type="match status" value="1"/>
</dbReference>
<organism evidence="3 4">
    <name type="scientific">Crepidotus variabilis</name>
    <dbReference type="NCBI Taxonomy" id="179855"/>
    <lineage>
        <taxon>Eukaryota</taxon>
        <taxon>Fungi</taxon>
        <taxon>Dikarya</taxon>
        <taxon>Basidiomycota</taxon>
        <taxon>Agaricomycotina</taxon>
        <taxon>Agaricomycetes</taxon>
        <taxon>Agaricomycetidae</taxon>
        <taxon>Agaricales</taxon>
        <taxon>Agaricineae</taxon>
        <taxon>Crepidotaceae</taxon>
        <taxon>Crepidotus</taxon>
    </lineage>
</organism>
<dbReference type="Proteomes" id="UP000807306">
    <property type="component" value="Unassembled WGS sequence"/>
</dbReference>
<proteinExistence type="predicted"/>
<comment type="caution">
    <text evidence="3">The sequence shown here is derived from an EMBL/GenBank/DDBJ whole genome shotgun (WGS) entry which is preliminary data.</text>
</comment>
<dbReference type="Pfam" id="PF00092">
    <property type="entry name" value="VWA"/>
    <property type="match status" value="1"/>
</dbReference>
<dbReference type="InterPro" id="IPR002035">
    <property type="entry name" value="VWF_A"/>
</dbReference>
<evidence type="ECO:0000313" key="3">
    <source>
        <dbReference type="EMBL" id="KAF9530874.1"/>
    </source>
</evidence>
<dbReference type="PANTHER" id="PTHR47763">
    <property type="entry name" value="ALPHA-PROTEIN KINASE VWKA"/>
    <property type="match status" value="1"/>
</dbReference>
<reference evidence="3" key="1">
    <citation type="submission" date="2020-11" db="EMBL/GenBank/DDBJ databases">
        <authorList>
            <consortium name="DOE Joint Genome Institute"/>
            <person name="Ahrendt S."/>
            <person name="Riley R."/>
            <person name="Andreopoulos W."/>
            <person name="Labutti K."/>
            <person name="Pangilinan J."/>
            <person name="Ruiz-Duenas F.J."/>
            <person name="Barrasa J.M."/>
            <person name="Sanchez-Garcia M."/>
            <person name="Camarero S."/>
            <person name="Miyauchi S."/>
            <person name="Serrano A."/>
            <person name="Linde D."/>
            <person name="Babiker R."/>
            <person name="Drula E."/>
            <person name="Ayuso-Fernandez I."/>
            <person name="Pacheco R."/>
            <person name="Padilla G."/>
            <person name="Ferreira P."/>
            <person name="Barriuso J."/>
            <person name="Kellner H."/>
            <person name="Castanera R."/>
            <person name="Alfaro M."/>
            <person name="Ramirez L."/>
            <person name="Pisabarro A.G."/>
            <person name="Kuo A."/>
            <person name="Tritt A."/>
            <person name="Lipzen A."/>
            <person name="He G."/>
            <person name="Yan M."/>
            <person name="Ng V."/>
            <person name="Cullen D."/>
            <person name="Martin F."/>
            <person name="Rosso M.-N."/>
            <person name="Henrissat B."/>
            <person name="Hibbett D."/>
            <person name="Martinez A.T."/>
            <person name="Grigoriev I.V."/>
        </authorList>
    </citation>
    <scope>NUCLEOTIDE SEQUENCE</scope>
    <source>
        <strain evidence="3">CBS 506.95</strain>
    </source>
</reference>
<evidence type="ECO:0000256" key="1">
    <source>
        <dbReference type="SAM" id="MobiDB-lite"/>
    </source>
</evidence>
<dbReference type="Gene3D" id="3.40.50.410">
    <property type="entry name" value="von Willebrand factor, type A domain"/>
    <property type="match status" value="1"/>
</dbReference>
<dbReference type="PROSITE" id="PS50234">
    <property type="entry name" value="VWFA"/>
    <property type="match status" value="1"/>
</dbReference>
<evidence type="ECO:0000259" key="2">
    <source>
        <dbReference type="PROSITE" id="PS50234"/>
    </source>
</evidence>
<name>A0A9P6ELN7_9AGAR</name>
<feature type="domain" description="VWFA" evidence="2">
    <location>
        <begin position="35"/>
        <end position="237"/>
    </location>
</feature>